<dbReference type="PANTHER" id="PTHR22983">
    <property type="entry name" value="PROTEIN KINASE RELATED"/>
    <property type="match status" value="1"/>
</dbReference>
<keyword evidence="9" id="KW-0472">Membrane</keyword>
<feature type="transmembrane region" description="Helical" evidence="9">
    <location>
        <begin position="103"/>
        <end position="121"/>
    </location>
</feature>
<comment type="catalytic activity">
    <reaction evidence="7">
        <text>L-threonyl-[protein] + ATP = O-phospho-L-threonyl-[protein] + ADP + H(+)</text>
        <dbReference type="Rhea" id="RHEA:46608"/>
        <dbReference type="Rhea" id="RHEA-COMP:11060"/>
        <dbReference type="Rhea" id="RHEA-COMP:11605"/>
        <dbReference type="ChEBI" id="CHEBI:15378"/>
        <dbReference type="ChEBI" id="CHEBI:30013"/>
        <dbReference type="ChEBI" id="CHEBI:30616"/>
        <dbReference type="ChEBI" id="CHEBI:61977"/>
        <dbReference type="ChEBI" id="CHEBI:456216"/>
        <dbReference type="EC" id="2.7.11.1"/>
    </reaction>
</comment>
<dbReference type="EC" id="2.7.11.1" evidence="1"/>
<keyword evidence="6" id="KW-0067">ATP-binding</keyword>
<evidence type="ECO:0000313" key="11">
    <source>
        <dbReference type="Proteomes" id="UP000525078"/>
    </source>
</evidence>
<reference evidence="10 11" key="1">
    <citation type="journal article" date="2020" name="bioRxiv">
        <title>Sequence and annotation of 42 cannabis genomes reveals extensive copy number variation in cannabinoid synthesis and pathogen resistance genes.</title>
        <authorList>
            <person name="Mckernan K.J."/>
            <person name="Helbert Y."/>
            <person name="Kane L.T."/>
            <person name="Ebling H."/>
            <person name="Zhang L."/>
            <person name="Liu B."/>
            <person name="Eaton Z."/>
            <person name="Mclaughlin S."/>
            <person name="Kingan S."/>
            <person name="Baybayan P."/>
            <person name="Concepcion G."/>
            <person name="Jordan M."/>
            <person name="Riva A."/>
            <person name="Barbazuk W."/>
            <person name="Harkins T."/>
        </authorList>
    </citation>
    <scope>NUCLEOTIDE SEQUENCE [LARGE SCALE GENOMIC DNA]</scope>
    <source>
        <strain evidence="11">cv. Jamaican Lion 4</strain>
        <tissue evidence="10">Leaf</tissue>
    </source>
</reference>
<keyword evidence="2" id="KW-0723">Serine/threonine-protein kinase</keyword>
<evidence type="ECO:0000256" key="9">
    <source>
        <dbReference type="SAM" id="Phobius"/>
    </source>
</evidence>
<evidence type="ECO:0000256" key="3">
    <source>
        <dbReference type="ARBA" id="ARBA00022679"/>
    </source>
</evidence>
<dbReference type="AlphaFoldDB" id="A0A7J6FS51"/>
<dbReference type="Gene3D" id="3.40.50.2000">
    <property type="entry name" value="Glycogen Phosphorylase B"/>
    <property type="match status" value="1"/>
</dbReference>
<proteinExistence type="predicted"/>
<keyword evidence="9" id="KW-1133">Transmembrane helix</keyword>
<dbReference type="GO" id="GO:0005524">
    <property type="term" value="F:ATP binding"/>
    <property type="evidence" value="ECO:0007669"/>
    <property type="project" value="UniProtKB-KW"/>
</dbReference>
<dbReference type="PANTHER" id="PTHR22983:SF6">
    <property type="entry name" value="SERINE_THREONINE-PROTEIN KINASE 36"/>
    <property type="match status" value="1"/>
</dbReference>
<accession>A0A7J6FS51</accession>
<dbReference type="GO" id="GO:0005737">
    <property type="term" value="C:cytoplasm"/>
    <property type="evidence" value="ECO:0007669"/>
    <property type="project" value="UniProtKB-ARBA"/>
</dbReference>
<comment type="catalytic activity">
    <reaction evidence="8">
        <text>L-seryl-[protein] + ATP = O-phospho-L-seryl-[protein] + ADP + H(+)</text>
        <dbReference type="Rhea" id="RHEA:17989"/>
        <dbReference type="Rhea" id="RHEA-COMP:9863"/>
        <dbReference type="Rhea" id="RHEA-COMP:11604"/>
        <dbReference type="ChEBI" id="CHEBI:15378"/>
        <dbReference type="ChEBI" id="CHEBI:29999"/>
        <dbReference type="ChEBI" id="CHEBI:30616"/>
        <dbReference type="ChEBI" id="CHEBI:83421"/>
        <dbReference type="ChEBI" id="CHEBI:456216"/>
        <dbReference type="EC" id="2.7.11.1"/>
    </reaction>
</comment>
<dbReference type="GO" id="GO:0004674">
    <property type="term" value="F:protein serine/threonine kinase activity"/>
    <property type="evidence" value="ECO:0007669"/>
    <property type="project" value="UniProtKB-KW"/>
</dbReference>
<keyword evidence="3" id="KW-0808">Transferase</keyword>
<evidence type="ECO:0000256" key="5">
    <source>
        <dbReference type="ARBA" id="ARBA00022777"/>
    </source>
</evidence>
<dbReference type="Gene3D" id="3.30.200.20">
    <property type="entry name" value="Phosphorylase Kinase, domain 1"/>
    <property type="match status" value="1"/>
</dbReference>
<evidence type="ECO:0000256" key="7">
    <source>
        <dbReference type="ARBA" id="ARBA00047899"/>
    </source>
</evidence>
<name>A0A7J6FS51_CANSA</name>
<evidence type="ECO:0000256" key="6">
    <source>
        <dbReference type="ARBA" id="ARBA00022840"/>
    </source>
</evidence>
<keyword evidence="5" id="KW-0418">Kinase</keyword>
<dbReference type="Proteomes" id="UP000525078">
    <property type="component" value="Unassembled WGS sequence"/>
</dbReference>
<evidence type="ECO:0000256" key="2">
    <source>
        <dbReference type="ARBA" id="ARBA00022527"/>
    </source>
</evidence>
<organism evidence="10 11">
    <name type="scientific">Cannabis sativa</name>
    <name type="common">Hemp</name>
    <name type="synonym">Marijuana</name>
    <dbReference type="NCBI Taxonomy" id="3483"/>
    <lineage>
        <taxon>Eukaryota</taxon>
        <taxon>Viridiplantae</taxon>
        <taxon>Streptophyta</taxon>
        <taxon>Embryophyta</taxon>
        <taxon>Tracheophyta</taxon>
        <taxon>Spermatophyta</taxon>
        <taxon>Magnoliopsida</taxon>
        <taxon>eudicotyledons</taxon>
        <taxon>Gunneridae</taxon>
        <taxon>Pentapetalae</taxon>
        <taxon>rosids</taxon>
        <taxon>fabids</taxon>
        <taxon>Rosales</taxon>
        <taxon>Cannabaceae</taxon>
        <taxon>Cannabis</taxon>
    </lineage>
</organism>
<sequence>MPTMNMAKLFASRGLKATIVTTSYYAQNFSKTIEKSRAFLGTQVEVLTIKIPCSDVGLPEGIESVHMVSSPKIDAIIIQTRRDGNKELMSQAASSIWHILKQIWYAWLAFVAFLHLIELVGERSFRKILRKSKHENIIELLDSFESPQEFCVVTEFAQVNYLRFLKMTSSFPKSKFKRLQSS</sequence>
<evidence type="ECO:0000313" key="10">
    <source>
        <dbReference type="EMBL" id="KAF4373462.1"/>
    </source>
</evidence>
<evidence type="ECO:0000256" key="4">
    <source>
        <dbReference type="ARBA" id="ARBA00022741"/>
    </source>
</evidence>
<dbReference type="EMBL" id="JAATIP010000099">
    <property type="protein sequence ID" value="KAF4373462.1"/>
    <property type="molecule type" value="Genomic_DNA"/>
</dbReference>
<gene>
    <name evidence="10" type="ORF">F8388_025156</name>
</gene>
<evidence type="ECO:0000256" key="1">
    <source>
        <dbReference type="ARBA" id="ARBA00012513"/>
    </source>
</evidence>
<keyword evidence="4" id="KW-0547">Nucleotide-binding</keyword>
<protein>
    <recommendedName>
        <fullName evidence="1">non-specific serine/threonine protein kinase</fullName>
        <ecNumber evidence="1">2.7.11.1</ecNumber>
    </recommendedName>
</protein>
<keyword evidence="9" id="KW-0812">Transmembrane</keyword>
<dbReference type="SUPFAM" id="SSF56112">
    <property type="entry name" value="Protein kinase-like (PK-like)"/>
    <property type="match status" value="1"/>
</dbReference>
<comment type="caution">
    <text evidence="10">The sequence shown here is derived from an EMBL/GenBank/DDBJ whole genome shotgun (WGS) entry which is preliminary data.</text>
</comment>
<dbReference type="InterPro" id="IPR011009">
    <property type="entry name" value="Kinase-like_dom_sf"/>
</dbReference>
<evidence type="ECO:0000256" key="8">
    <source>
        <dbReference type="ARBA" id="ARBA00048679"/>
    </source>
</evidence>